<keyword evidence="2" id="KW-0269">Exonuclease</keyword>
<gene>
    <name evidence="2" type="ORF">SAMN05421850_10548</name>
</gene>
<name>A0A1G8N3A1_9RHOB</name>
<dbReference type="RefSeq" id="WP_090028680.1">
    <property type="nucleotide sequence ID" value="NZ_FNEB01000005.1"/>
</dbReference>
<dbReference type="InterPro" id="IPR036691">
    <property type="entry name" value="Endo/exonu/phosph_ase_sf"/>
</dbReference>
<keyword evidence="2" id="KW-0255">Endonuclease</keyword>
<dbReference type="Pfam" id="PF03372">
    <property type="entry name" value="Exo_endo_phos"/>
    <property type="match status" value="1"/>
</dbReference>
<dbReference type="STRING" id="490829.SAMN05421850_10548"/>
<dbReference type="EMBL" id="FNEB01000005">
    <property type="protein sequence ID" value="SDI74595.1"/>
    <property type="molecule type" value="Genomic_DNA"/>
</dbReference>
<dbReference type="InterPro" id="IPR005135">
    <property type="entry name" value="Endo/exonuclease/phosphatase"/>
</dbReference>
<dbReference type="SUPFAM" id="SSF56219">
    <property type="entry name" value="DNase I-like"/>
    <property type="match status" value="1"/>
</dbReference>
<sequence>MRIGTFNIQNLRLRGAVLDGAHDRDTPDTPDSWADRIDRRLGAQVIAALNADILALQEVFDQATLDHFHDTYMLPAGVPPYPHRICMPGNDGRGQDVALLSRVAPLAVSSHIDLRPADLGLAPPPGVHPDTPIFRRDCLEVEFEAITLFICHFKAPYPDPVAAWPVRRQEALAVRHLVEARGRDMWLILGDLNDPAHPAGDPATAPILPPFSVDLLARLPQGARWSAHDPWDDIYWRSDGMLASPALARACPDAIPDLHREGLSLEAGRNAGLHLPEVGHHRPHASDHAALVIDLPLA</sequence>
<proteinExistence type="predicted"/>
<keyword evidence="2" id="KW-0378">Hydrolase</keyword>
<dbReference type="AlphaFoldDB" id="A0A1G8N3A1"/>
<evidence type="ECO:0000313" key="3">
    <source>
        <dbReference type="Proteomes" id="UP000199340"/>
    </source>
</evidence>
<protein>
    <submittedName>
        <fullName evidence="2">Endonuclease/Exonuclease/phosphatase family protein</fullName>
    </submittedName>
</protein>
<keyword evidence="2" id="KW-0540">Nuclease</keyword>
<dbReference type="Proteomes" id="UP000199340">
    <property type="component" value="Unassembled WGS sequence"/>
</dbReference>
<evidence type="ECO:0000313" key="2">
    <source>
        <dbReference type="EMBL" id="SDI74595.1"/>
    </source>
</evidence>
<organism evidence="2 3">
    <name type="scientific">Lutimaribacter saemankumensis</name>
    <dbReference type="NCBI Taxonomy" id="490829"/>
    <lineage>
        <taxon>Bacteria</taxon>
        <taxon>Pseudomonadati</taxon>
        <taxon>Pseudomonadota</taxon>
        <taxon>Alphaproteobacteria</taxon>
        <taxon>Rhodobacterales</taxon>
        <taxon>Roseobacteraceae</taxon>
        <taxon>Lutimaribacter</taxon>
    </lineage>
</organism>
<feature type="domain" description="Endonuclease/exonuclease/phosphatase" evidence="1">
    <location>
        <begin position="5"/>
        <end position="288"/>
    </location>
</feature>
<evidence type="ECO:0000259" key="1">
    <source>
        <dbReference type="Pfam" id="PF03372"/>
    </source>
</evidence>
<reference evidence="2 3" key="1">
    <citation type="submission" date="2016-10" db="EMBL/GenBank/DDBJ databases">
        <authorList>
            <person name="de Groot N.N."/>
        </authorList>
    </citation>
    <scope>NUCLEOTIDE SEQUENCE [LARGE SCALE GENOMIC DNA]</scope>
    <source>
        <strain evidence="2 3">DSM 28010</strain>
    </source>
</reference>
<dbReference type="GO" id="GO:0004519">
    <property type="term" value="F:endonuclease activity"/>
    <property type="evidence" value="ECO:0007669"/>
    <property type="project" value="UniProtKB-KW"/>
</dbReference>
<dbReference type="Gene3D" id="3.60.10.10">
    <property type="entry name" value="Endonuclease/exonuclease/phosphatase"/>
    <property type="match status" value="1"/>
</dbReference>
<keyword evidence="3" id="KW-1185">Reference proteome</keyword>
<dbReference type="GO" id="GO:0004527">
    <property type="term" value="F:exonuclease activity"/>
    <property type="evidence" value="ECO:0007669"/>
    <property type="project" value="UniProtKB-KW"/>
</dbReference>
<accession>A0A1G8N3A1</accession>
<dbReference type="OrthoDB" id="1398885at2"/>